<dbReference type="InterPro" id="IPR019999">
    <property type="entry name" value="Anth_synth_I-like"/>
</dbReference>
<dbReference type="EMBL" id="CP001700">
    <property type="protein sequence ID" value="ACU71138.1"/>
    <property type="molecule type" value="Genomic_DNA"/>
</dbReference>
<dbReference type="Pfam" id="PF00425">
    <property type="entry name" value="Chorismate_bind"/>
    <property type="match status" value="1"/>
</dbReference>
<proteinExistence type="predicted"/>
<protein>
    <submittedName>
        <fullName evidence="2">Chorismate binding-like protein</fullName>
    </submittedName>
</protein>
<dbReference type="Proteomes" id="UP000000851">
    <property type="component" value="Chromosome"/>
</dbReference>
<dbReference type="AlphaFoldDB" id="C7QHW3"/>
<dbReference type="Gene3D" id="3.60.120.10">
    <property type="entry name" value="Anthranilate synthase"/>
    <property type="match status" value="1"/>
</dbReference>
<dbReference type="GO" id="GO:0000162">
    <property type="term" value="P:L-tryptophan biosynthetic process"/>
    <property type="evidence" value="ECO:0007669"/>
    <property type="project" value="TreeGrafter"/>
</dbReference>
<dbReference type="InterPro" id="IPR005801">
    <property type="entry name" value="ADC_synthase"/>
</dbReference>
<dbReference type="HOGENOM" id="CLU_006493_1_0_11"/>
<organism evidence="2 3">
    <name type="scientific">Catenulispora acidiphila (strain DSM 44928 / JCM 14897 / NBRC 102108 / NRRL B-24433 / ID139908)</name>
    <dbReference type="NCBI Taxonomy" id="479433"/>
    <lineage>
        <taxon>Bacteria</taxon>
        <taxon>Bacillati</taxon>
        <taxon>Actinomycetota</taxon>
        <taxon>Actinomycetes</taxon>
        <taxon>Catenulisporales</taxon>
        <taxon>Catenulisporaceae</taxon>
        <taxon>Catenulispora</taxon>
    </lineage>
</organism>
<feature type="domain" description="Chorismate-utilising enzyme C-terminal" evidence="1">
    <location>
        <begin position="89"/>
        <end position="332"/>
    </location>
</feature>
<dbReference type="RefSeq" id="WP_012786431.1">
    <property type="nucleotide sequence ID" value="NC_013131.1"/>
</dbReference>
<dbReference type="PANTHER" id="PTHR11236:SF50">
    <property type="entry name" value="AMINODEOXYCHORISMATE SYNTHASE COMPONENT 1"/>
    <property type="match status" value="1"/>
</dbReference>
<dbReference type="KEGG" id="cai:Caci_2219"/>
<dbReference type="SUPFAM" id="SSF56322">
    <property type="entry name" value="ADC synthase"/>
    <property type="match status" value="1"/>
</dbReference>
<dbReference type="FunCoup" id="C7QHW3">
    <property type="interactions" value="107"/>
</dbReference>
<evidence type="ECO:0000313" key="2">
    <source>
        <dbReference type="EMBL" id="ACU71138.1"/>
    </source>
</evidence>
<dbReference type="InParanoid" id="C7QHW3"/>
<accession>C7QHW3</accession>
<reference evidence="2 3" key="1">
    <citation type="journal article" date="2009" name="Stand. Genomic Sci.">
        <title>Complete genome sequence of Catenulispora acidiphila type strain (ID 139908).</title>
        <authorList>
            <person name="Copeland A."/>
            <person name="Lapidus A."/>
            <person name="Glavina Del Rio T."/>
            <person name="Nolan M."/>
            <person name="Lucas S."/>
            <person name="Chen F."/>
            <person name="Tice H."/>
            <person name="Cheng J.F."/>
            <person name="Bruce D."/>
            <person name="Goodwin L."/>
            <person name="Pitluck S."/>
            <person name="Mikhailova N."/>
            <person name="Pati A."/>
            <person name="Ivanova N."/>
            <person name="Mavromatis K."/>
            <person name="Chen A."/>
            <person name="Palaniappan K."/>
            <person name="Chain P."/>
            <person name="Land M."/>
            <person name="Hauser L."/>
            <person name="Chang Y.J."/>
            <person name="Jeffries C.D."/>
            <person name="Chertkov O."/>
            <person name="Brettin T."/>
            <person name="Detter J.C."/>
            <person name="Han C."/>
            <person name="Ali Z."/>
            <person name="Tindall B.J."/>
            <person name="Goker M."/>
            <person name="Bristow J."/>
            <person name="Eisen J.A."/>
            <person name="Markowitz V."/>
            <person name="Hugenholtz P."/>
            <person name="Kyrpides N.C."/>
            <person name="Klenk H.P."/>
        </authorList>
    </citation>
    <scope>NUCLEOTIDE SEQUENCE [LARGE SCALE GENOMIC DNA]</scope>
    <source>
        <strain evidence="3">DSM 44928 / JCM 14897 / NBRC 102108 / NRRL B-24433 / ID139908</strain>
    </source>
</reference>
<evidence type="ECO:0000259" key="1">
    <source>
        <dbReference type="Pfam" id="PF00425"/>
    </source>
</evidence>
<gene>
    <name evidence="2" type="ordered locus">Caci_2219</name>
</gene>
<evidence type="ECO:0000313" key="3">
    <source>
        <dbReference type="Proteomes" id="UP000000851"/>
    </source>
</evidence>
<dbReference type="PRINTS" id="PR00095">
    <property type="entry name" value="ANTSNTHASEI"/>
</dbReference>
<sequence length="348" mass="37043">MPSPARRPPPISDPEPLAHFAGRLATGLRDVTSDLSALDSSGFWAVVGTYEGDWTLARFDDVRDAPLPSPSTPWIGPDRDAWISSMDQGAYVGAVKAIRDEIAAGEVYQVNLCRVLSAPIASQAEPLALAARLRTGNPAPYAGLVNVPGTRVVTASPELFLRRDGRTVTSEPIKGTARTEEEFLPKDTAENIMIVDLVRNDLARVAEIGSVEVPALLRVEPHPGLVHLVSTVTAELTADVGWLELVAATFPAGSITGAPKSSALRIIDELENAPRGPYCGAVGWVDADRGVGELAVGIRTFWWQDDRLCFGTGAGITWGSDPQGEWDETELKAARLLAVASGPRPAAQ</sequence>
<name>C7QHW3_CATAD</name>
<dbReference type="InterPro" id="IPR015890">
    <property type="entry name" value="Chorismate_C"/>
</dbReference>
<dbReference type="GO" id="GO:0046820">
    <property type="term" value="F:4-amino-4-deoxychorismate synthase activity"/>
    <property type="evidence" value="ECO:0007669"/>
    <property type="project" value="TreeGrafter"/>
</dbReference>
<keyword evidence="3" id="KW-1185">Reference proteome</keyword>
<dbReference type="PANTHER" id="PTHR11236">
    <property type="entry name" value="AMINOBENZOATE/ANTHRANILATE SYNTHASE"/>
    <property type="match status" value="1"/>
</dbReference>
<dbReference type="STRING" id="479433.Caci_2219"/>
<dbReference type="eggNOG" id="COG0147">
    <property type="taxonomic scope" value="Bacteria"/>
</dbReference>